<gene>
    <name evidence="1" type="ORF">JI435_098550</name>
</gene>
<dbReference type="VEuPathDB" id="FungiDB:JI435_098550"/>
<accession>A0A7U2EP57</accession>
<protein>
    <recommendedName>
        <fullName evidence="3">Cupin type-1 domain-containing protein</fullName>
    </recommendedName>
</protein>
<dbReference type="InterPro" id="IPR047121">
    <property type="entry name" value="YjiB-like"/>
</dbReference>
<evidence type="ECO:0000313" key="2">
    <source>
        <dbReference type="Proteomes" id="UP000663193"/>
    </source>
</evidence>
<dbReference type="InterPro" id="IPR011051">
    <property type="entry name" value="RmlC_Cupin_sf"/>
</dbReference>
<evidence type="ECO:0008006" key="3">
    <source>
        <dbReference type="Google" id="ProtNLM"/>
    </source>
</evidence>
<dbReference type="Proteomes" id="UP000663193">
    <property type="component" value="Chromosome 1"/>
</dbReference>
<evidence type="ECO:0000313" key="1">
    <source>
        <dbReference type="EMBL" id="QRC90445.1"/>
    </source>
</evidence>
<proteinExistence type="predicted"/>
<organism evidence="1 2">
    <name type="scientific">Phaeosphaeria nodorum (strain SN15 / ATCC MYA-4574 / FGSC 10173)</name>
    <name type="common">Glume blotch fungus</name>
    <name type="synonym">Parastagonospora nodorum</name>
    <dbReference type="NCBI Taxonomy" id="321614"/>
    <lineage>
        <taxon>Eukaryota</taxon>
        <taxon>Fungi</taxon>
        <taxon>Dikarya</taxon>
        <taxon>Ascomycota</taxon>
        <taxon>Pezizomycotina</taxon>
        <taxon>Dothideomycetes</taxon>
        <taxon>Pleosporomycetidae</taxon>
        <taxon>Pleosporales</taxon>
        <taxon>Pleosporineae</taxon>
        <taxon>Phaeosphaeriaceae</taxon>
        <taxon>Parastagonospora</taxon>
    </lineage>
</organism>
<name>A0A7U2EP57_PHANO</name>
<reference evidence="2" key="1">
    <citation type="journal article" date="2021" name="BMC Genomics">
        <title>Chromosome-level genome assembly and manually-curated proteome of model necrotroph Parastagonospora nodorum Sn15 reveals a genome-wide trove of candidate effector homologs, and redundancy of virulence-related functions within an accessory chromosome.</title>
        <authorList>
            <person name="Bertazzoni S."/>
            <person name="Jones D.A.B."/>
            <person name="Phan H.T."/>
            <person name="Tan K.-C."/>
            <person name="Hane J.K."/>
        </authorList>
    </citation>
    <scope>NUCLEOTIDE SEQUENCE [LARGE SCALE GENOMIC DNA]</scope>
    <source>
        <strain evidence="2">SN15 / ATCC MYA-4574 / FGSC 10173)</strain>
    </source>
</reference>
<sequence length="235" mass="25707">MPIESKTYILPPTPRIPNSPHPLIHYPGLLTDLVKDASFTPTQIFDLFLSHGWQTQWIARYGPDIQSHYHSTTHECMAVISGGSATIRFGVADQPDWKHGLLGIGERGAGEEGGLDINANVGDVFIIPAGVSHKCFAPSPNKRPLEFRQPEDVERGKAREALDEEGVARHRAFFGGVGVEGEFMMMGAYPKGGVWDFKVGGEHEGRERGVWDVPVPAEDPVLGGSKEGLRGLWNC</sequence>
<dbReference type="OMA" id="IFRYGPT"/>
<dbReference type="OrthoDB" id="2446447at2759"/>
<keyword evidence="2" id="KW-1185">Reference proteome</keyword>
<dbReference type="SUPFAM" id="SSF51182">
    <property type="entry name" value="RmlC-like cupins"/>
    <property type="match status" value="1"/>
</dbReference>
<dbReference type="Gene3D" id="2.60.120.10">
    <property type="entry name" value="Jelly Rolls"/>
    <property type="match status" value="1"/>
</dbReference>
<dbReference type="InterPro" id="IPR014710">
    <property type="entry name" value="RmlC-like_jellyroll"/>
</dbReference>
<dbReference type="EMBL" id="CP069023">
    <property type="protein sequence ID" value="QRC90445.1"/>
    <property type="molecule type" value="Genomic_DNA"/>
</dbReference>
<dbReference type="AlphaFoldDB" id="A0A7U2EP57"/>
<dbReference type="PANTHER" id="PTHR36448">
    <property type="entry name" value="BLR7373 PROTEIN"/>
    <property type="match status" value="1"/>
</dbReference>
<dbReference type="KEGG" id="pno:SNOG_09855"/>
<dbReference type="PANTHER" id="PTHR36448:SF3">
    <property type="entry name" value="CUPIN TYPE-2 DOMAIN-CONTAINING PROTEIN"/>
    <property type="match status" value="1"/>
</dbReference>
<dbReference type="CDD" id="cd02219">
    <property type="entry name" value="cupin_YjlB-like"/>
    <property type="match status" value="1"/>
</dbReference>
<dbReference type="RefSeq" id="XP_001800141.1">
    <property type="nucleotide sequence ID" value="XM_001800089.1"/>
</dbReference>